<dbReference type="GO" id="GO:0008718">
    <property type="term" value="F:D-amino-acid dehydrogenase activity"/>
    <property type="evidence" value="ECO:0007669"/>
    <property type="project" value="TreeGrafter"/>
</dbReference>
<dbReference type="Pfam" id="PF01266">
    <property type="entry name" value="DAO"/>
    <property type="match status" value="1"/>
</dbReference>
<evidence type="ECO:0000256" key="6">
    <source>
        <dbReference type="ARBA" id="ARBA00047884"/>
    </source>
</evidence>
<name>A0A222FI74_9GAMM</name>
<keyword evidence="4" id="KW-0274">FAD</keyword>
<dbReference type="EMBL" id="CP022530">
    <property type="protein sequence ID" value="ASP38688.1"/>
    <property type="molecule type" value="Genomic_DNA"/>
</dbReference>
<dbReference type="SUPFAM" id="SSF54373">
    <property type="entry name" value="FAD-linked reductases, C-terminal domain"/>
    <property type="match status" value="1"/>
</dbReference>
<dbReference type="NCBIfam" id="NF001933">
    <property type="entry name" value="PRK00711.1"/>
    <property type="match status" value="1"/>
</dbReference>
<dbReference type="RefSeq" id="WP_094059874.1">
    <property type="nucleotide sequence ID" value="NZ_CP022530.1"/>
</dbReference>
<keyword evidence="3" id="KW-0285">Flavoprotein</keyword>
<organism evidence="8 9">
    <name type="scientific">Bacterioplanes sanyensis</name>
    <dbReference type="NCBI Taxonomy" id="1249553"/>
    <lineage>
        <taxon>Bacteria</taxon>
        <taxon>Pseudomonadati</taxon>
        <taxon>Pseudomonadota</taxon>
        <taxon>Gammaproteobacteria</taxon>
        <taxon>Oceanospirillales</taxon>
        <taxon>Oceanospirillaceae</taxon>
        <taxon>Bacterioplanes</taxon>
    </lineage>
</organism>
<keyword evidence="5 8" id="KW-0560">Oxidoreductase</keyword>
<dbReference type="InterPro" id="IPR006076">
    <property type="entry name" value="FAD-dep_OxRdtase"/>
</dbReference>
<evidence type="ECO:0000256" key="1">
    <source>
        <dbReference type="ARBA" id="ARBA00001974"/>
    </source>
</evidence>
<dbReference type="Gene3D" id="3.30.9.10">
    <property type="entry name" value="D-Amino Acid Oxidase, subunit A, domain 2"/>
    <property type="match status" value="1"/>
</dbReference>
<dbReference type="Proteomes" id="UP000202440">
    <property type="component" value="Chromosome"/>
</dbReference>
<evidence type="ECO:0000256" key="2">
    <source>
        <dbReference type="ARBA" id="ARBA00009410"/>
    </source>
</evidence>
<evidence type="ECO:0000256" key="3">
    <source>
        <dbReference type="ARBA" id="ARBA00022630"/>
    </source>
</evidence>
<gene>
    <name evidence="8" type="ORF">CHH28_08345</name>
</gene>
<dbReference type="EC" id="1.4.99.6" evidence="8"/>
<evidence type="ECO:0000313" key="9">
    <source>
        <dbReference type="Proteomes" id="UP000202440"/>
    </source>
</evidence>
<feature type="domain" description="FAD dependent oxidoreductase" evidence="7">
    <location>
        <begin position="3"/>
        <end position="398"/>
    </location>
</feature>
<comment type="cofactor">
    <cofactor evidence="1">
        <name>FAD</name>
        <dbReference type="ChEBI" id="CHEBI:57692"/>
    </cofactor>
</comment>
<comment type="catalytic activity">
    <reaction evidence="6">
        <text>a D-alpha-amino acid + A + H2O = a 2-oxocarboxylate + AH2 + NH4(+)</text>
        <dbReference type="Rhea" id="RHEA:18125"/>
        <dbReference type="ChEBI" id="CHEBI:13193"/>
        <dbReference type="ChEBI" id="CHEBI:15377"/>
        <dbReference type="ChEBI" id="CHEBI:17499"/>
        <dbReference type="ChEBI" id="CHEBI:28938"/>
        <dbReference type="ChEBI" id="CHEBI:35179"/>
        <dbReference type="ChEBI" id="CHEBI:59871"/>
    </reaction>
</comment>
<dbReference type="OrthoDB" id="9805337at2"/>
<dbReference type="PANTHER" id="PTHR13847">
    <property type="entry name" value="SARCOSINE DEHYDROGENASE-RELATED"/>
    <property type="match status" value="1"/>
</dbReference>
<sequence length="431" mass="47574">MHVMILGSGVIGVTSAWYLARAGHQVTVVDRQPQPAMETSFGNAGQISPGYSAPWAAPGVPFKAIKWLLQDLAPLAVDIRHWDSHTLSWLTRMLLNCNEYSYHINKSRMMRLAEYSRDCLKATRTELKLNYQQRTAGTLQLFRSQAQVDASQKDIAVLQECGVEHQPLSVEQCLEFEPGLASSAHKLVGGLRLPGDETGDCHLFTQQLAEHCRELGVEFLMNTSIQGLLCQQDRIDGVVTNQGNLQADAYVMALGSFSAPLLRDIGLAIPVYPVKGYSLTVPISNADCAPQSTLMDETYKVAVTRFDDRIRVGGTAEIAGYQQDLPAKRRANVEFVVNDLFPGAGDTSAAEFWTGLRPMTPDGTPIIGPTHLHNLFLNTGHGTLGWTMSMGSAKVLADVISQRQTDIDADDLSIQRYQQRSQHVPKRRYSY</sequence>
<dbReference type="SUPFAM" id="SSF51905">
    <property type="entry name" value="FAD/NAD(P)-binding domain"/>
    <property type="match status" value="1"/>
</dbReference>
<dbReference type="FunFam" id="3.50.50.60:FF:000020">
    <property type="entry name" value="D-amino acid dehydrogenase"/>
    <property type="match status" value="1"/>
</dbReference>
<accession>A0A222FI74</accession>
<evidence type="ECO:0000313" key="8">
    <source>
        <dbReference type="EMBL" id="ASP38688.1"/>
    </source>
</evidence>
<protein>
    <submittedName>
        <fullName evidence="8">D-amino acid dehydrogenase small subunit</fullName>
        <ecNumber evidence="8">1.4.99.6</ecNumber>
    </submittedName>
</protein>
<dbReference type="GO" id="GO:0005886">
    <property type="term" value="C:plasma membrane"/>
    <property type="evidence" value="ECO:0007669"/>
    <property type="project" value="TreeGrafter"/>
</dbReference>
<dbReference type="AlphaFoldDB" id="A0A222FI74"/>
<proteinExistence type="inferred from homology"/>
<dbReference type="GO" id="GO:0005737">
    <property type="term" value="C:cytoplasm"/>
    <property type="evidence" value="ECO:0007669"/>
    <property type="project" value="TreeGrafter"/>
</dbReference>
<evidence type="ECO:0000256" key="5">
    <source>
        <dbReference type="ARBA" id="ARBA00023002"/>
    </source>
</evidence>
<dbReference type="GO" id="GO:0055130">
    <property type="term" value="P:D-alanine catabolic process"/>
    <property type="evidence" value="ECO:0007669"/>
    <property type="project" value="TreeGrafter"/>
</dbReference>
<evidence type="ECO:0000256" key="4">
    <source>
        <dbReference type="ARBA" id="ARBA00022827"/>
    </source>
</evidence>
<dbReference type="PANTHER" id="PTHR13847:SF280">
    <property type="entry name" value="D-AMINO ACID DEHYDROGENASE"/>
    <property type="match status" value="1"/>
</dbReference>
<dbReference type="KEGG" id="bsan:CHH28_08345"/>
<evidence type="ECO:0000259" key="7">
    <source>
        <dbReference type="Pfam" id="PF01266"/>
    </source>
</evidence>
<reference evidence="8 9" key="1">
    <citation type="submission" date="2017-07" db="EMBL/GenBank/DDBJ databases">
        <title>Annotated genome sequence of Bacterioplanes sanyensis isolated from Red Sea.</title>
        <authorList>
            <person name="Rehman Z.U."/>
        </authorList>
    </citation>
    <scope>NUCLEOTIDE SEQUENCE [LARGE SCALE GENOMIC DNA]</scope>
    <source>
        <strain evidence="8 9">NV9</strain>
    </source>
</reference>
<keyword evidence="9" id="KW-1185">Reference proteome</keyword>
<dbReference type="InterPro" id="IPR036188">
    <property type="entry name" value="FAD/NAD-bd_sf"/>
</dbReference>
<dbReference type="Gene3D" id="3.50.50.60">
    <property type="entry name" value="FAD/NAD(P)-binding domain"/>
    <property type="match status" value="2"/>
</dbReference>
<comment type="similarity">
    <text evidence="2">Belongs to the DadA oxidoreductase family.</text>
</comment>